<dbReference type="InterPro" id="IPR002110">
    <property type="entry name" value="Ankyrin_rpt"/>
</dbReference>
<dbReference type="PROSITE" id="PS50088">
    <property type="entry name" value="ANK_REPEAT"/>
    <property type="match status" value="2"/>
</dbReference>
<feature type="region of interest" description="Disordered" evidence="3">
    <location>
        <begin position="1"/>
        <end position="44"/>
    </location>
</feature>
<name>X0ZX34_9ZZZZ</name>
<dbReference type="InterPro" id="IPR036770">
    <property type="entry name" value="Ankyrin_rpt-contain_sf"/>
</dbReference>
<dbReference type="GO" id="GO:0070531">
    <property type="term" value="C:BRCA1-A complex"/>
    <property type="evidence" value="ECO:0007669"/>
    <property type="project" value="TreeGrafter"/>
</dbReference>
<dbReference type="Pfam" id="PF12796">
    <property type="entry name" value="Ank_2"/>
    <property type="match status" value="1"/>
</dbReference>
<evidence type="ECO:0000256" key="2">
    <source>
        <dbReference type="ARBA" id="ARBA00023043"/>
    </source>
</evidence>
<dbReference type="PROSITE" id="PS50297">
    <property type="entry name" value="ANK_REP_REGION"/>
    <property type="match status" value="1"/>
</dbReference>
<dbReference type="GO" id="GO:0085020">
    <property type="term" value="P:protein K6-linked ubiquitination"/>
    <property type="evidence" value="ECO:0007669"/>
    <property type="project" value="TreeGrafter"/>
</dbReference>
<dbReference type="GO" id="GO:0031436">
    <property type="term" value="C:BRCA1-BARD1 complex"/>
    <property type="evidence" value="ECO:0007669"/>
    <property type="project" value="TreeGrafter"/>
</dbReference>
<dbReference type="Gene3D" id="1.25.40.20">
    <property type="entry name" value="Ankyrin repeat-containing domain"/>
    <property type="match status" value="3"/>
</dbReference>
<dbReference type="SUPFAM" id="SSF48403">
    <property type="entry name" value="Ankyrin repeat"/>
    <property type="match status" value="1"/>
</dbReference>
<evidence type="ECO:0000313" key="4">
    <source>
        <dbReference type="EMBL" id="GAG65018.1"/>
    </source>
</evidence>
<dbReference type="SMART" id="SM00248">
    <property type="entry name" value="ANK"/>
    <property type="match status" value="3"/>
</dbReference>
<dbReference type="AlphaFoldDB" id="X0ZX34"/>
<comment type="caution">
    <text evidence="4">The sequence shown here is derived from an EMBL/GenBank/DDBJ whole genome shotgun (WGS) entry which is preliminary data.</text>
</comment>
<protein>
    <submittedName>
        <fullName evidence="4">Uncharacterized protein</fullName>
    </submittedName>
</protein>
<evidence type="ECO:0000256" key="1">
    <source>
        <dbReference type="ARBA" id="ARBA00022737"/>
    </source>
</evidence>
<dbReference type="PANTHER" id="PTHR24171">
    <property type="entry name" value="ANKYRIN REPEAT DOMAIN-CONTAINING PROTEIN 39-RELATED"/>
    <property type="match status" value="1"/>
</dbReference>
<evidence type="ECO:0000256" key="3">
    <source>
        <dbReference type="SAM" id="MobiDB-lite"/>
    </source>
</evidence>
<reference evidence="4" key="1">
    <citation type="journal article" date="2014" name="Front. Microbiol.">
        <title>High frequency of phylogenetically diverse reductive dehalogenase-homologous genes in deep subseafloor sedimentary metagenomes.</title>
        <authorList>
            <person name="Kawai M."/>
            <person name="Futagami T."/>
            <person name="Toyoda A."/>
            <person name="Takaki Y."/>
            <person name="Nishi S."/>
            <person name="Hori S."/>
            <person name="Arai W."/>
            <person name="Tsubouchi T."/>
            <person name="Morono Y."/>
            <person name="Uchiyama I."/>
            <person name="Ito T."/>
            <person name="Fujiyama A."/>
            <person name="Inagaki F."/>
            <person name="Takami H."/>
        </authorList>
    </citation>
    <scope>NUCLEOTIDE SEQUENCE</scope>
    <source>
        <strain evidence="4">Expedition CK06-06</strain>
    </source>
</reference>
<keyword evidence="2" id="KW-0040">ANK repeat</keyword>
<keyword evidence="1" id="KW-0677">Repeat</keyword>
<accession>X0ZX34</accession>
<sequence length="207" mass="22815">MSDSQSNSSSGSKRKRKNPDDPEETPQLSKVKKADPNLGNKKGDTPLLLAIKDKNIELIYDLVVSGAKSSEVLVDKMPILWWLVGISFLGYQRQERKMRDKLVNILISYKANSNLKNENGETILMLASKLNKVEGVKRHLNLGVDPNEQDNCGNTALIWASCKGCVEIVQLLLEAGTDPNLQSKSGETALIWAIKTKKMGVVKVLLG</sequence>
<dbReference type="EMBL" id="BART01009229">
    <property type="protein sequence ID" value="GAG65018.1"/>
    <property type="molecule type" value="Genomic_DNA"/>
</dbReference>
<dbReference type="GO" id="GO:0004842">
    <property type="term" value="F:ubiquitin-protein transferase activity"/>
    <property type="evidence" value="ECO:0007669"/>
    <property type="project" value="TreeGrafter"/>
</dbReference>
<feature type="non-terminal residue" evidence="4">
    <location>
        <position position="207"/>
    </location>
</feature>
<feature type="compositionally biased region" description="Low complexity" evidence="3">
    <location>
        <begin position="1"/>
        <end position="11"/>
    </location>
</feature>
<organism evidence="4">
    <name type="scientific">marine sediment metagenome</name>
    <dbReference type="NCBI Taxonomy" id="412755"/>
    <lineage>
        <taxon>unclassified sequences</taxon>
        <taxon>metagenomes</taxon>
        <taxon>ecological metagenomes</taxon>
    </lineage>
</organism>
<gene>
    <name evidence="4" type="ORF">S01H4_20511</name>
</gene>
<proteinExistence type="predicted"/>
<dbReference type="PANTHER" id="PTHR24171:SF8">
    <property type="entry name" value="BRCA1-ASSOCIATED RING DOMAIN PROTEIN 1"/>
    <property type="match status" value="1"/>
</dbReference>